<reference evidence="2" key="1">
    <citation type="journal article" date="2022" name="Mol. Ecol. Resour.">
        <title>The genomes of chicory, endive, great burdock and yacon provide insights into Asteraceae palaeo-polyploidization history and plant inulin production.</title>
        <authorList>
            <person name="Fan W."/>
            <person name="Wang S."/>
            <person name="Wang H."/>
            <person name="Wang A."/>
            <person name="Jiang F."/>
            <person name="Liu H."/>
            <person name="Zhao H."/>
            <person name="Xu D."/>
            <person name="Zhang Y."/>
        </authorList>
    </citation>
    <scope>NUCLEOTIDE SEQUENCE [LARGE SCALE GENOMIC DNA]</scope>
    <source>
        <strain evidence="2">cv. Punajuju</strain>
    </source>
</reference>
<evidence type="ECO:0000313" key="2">
    <source>
        <dbReference type="Proteomes" id="UP001055811"/>
    </source>
</evidence>
<reference evidence="1 2" key="2">
    <citation type="journal article" date="2022" name="Mol. Ecol. Resour.">
        <title>The genomes of chicory, endive, great burdock and yacon provide insights into Asteraceae paleo-polyploidization history and plant inulin production.</title>
        <authorList>
            <person name="Fan W."/>
            <person name="Wang S."/>
            <person name="Wang H."/>
            <person name="Wang A."/>
            <person name="Jiang F."/>
            <person name="Liu H."/>
            <person name="Zhao H."/>
            <person name="Xu D."/>
            <person name="Zhang Y."/>
        </authorList>
    </citation>
    <scope>NUCLEOTIDE SEQUENCE [LARGE SCALE GENOMIC DNA]</scope>
    <source>
        <strain evidence="2">cv. Punajuju</strain>
        <tissue evidence="1">Leaves</tissue>
    </source>
</reference>
<gene>
    <name evidence="1" type="ORF">L2E82_44986</name>
</gene>
<dbReference type="EMBL" id="CM042016">
    <property type="protein sequence ID" value="KAI3700360.1"/>
    <property type="molecule type" value="Genomic_DNA"/>
</dbReference>
<evidence type="ECO:0000313" key="1">
    <source>
        <dbReference type="EMBL" id="KAI3700360.1"/>
    </source>
</evidence>
<dbReference type="Proteomes" id="UP001055811">
    <property type="component" value="Linkage Group LG08"/>
</dbReference>
<sequence>MELRIHQHFITIIPNTSSALQPPTNSSKTLAFDFPQIVLSDDFTPLLSDEILLHILSKHSETSQRNSDRLVSKRWLNLQGRLVRSLKVLDWDFLISGRMFFRFPNLTHIDLLHGTVVSNSSTPNLIVHELGSFHISPDNFLCDDHCLLPIDEVDFGLKLLASVYPNLRRLVALCILNFLLNKARPSNIRCASHGGVWKLLVELLNAHPYKSPSFGFNRKSQFYTFIEPVILLVYDLHSESKETFGNHDDLATCVEYSIETGFGNKEEVIARRHFINPMLRVGPCISGFASTPCTQTRGKVKVVM</sequence>
<organism evidence="1 2">
    <name type="scientific">Cichorium intybus</name>
    <name type="common">Chicory</name>
    <dbReference type="NCBI Taxonomy" id="13427"/>
    <lineage>
        <taxon>Eukaryota</taxon>
        <taxon>Viridiplantae</taxon>
        <taxon>Streptophyta</taxon>
        <taxon>Embryophyta</taxon>
        <taxon>Tracheophyta</taxon>
        <taxon>Spermatophyta</taxon>
        <taxon>Magnoliopsida</taxon>
        <taxon>eudicotyledons</taxon>
        <taxon>Gunneridae</taxon>
        <taxon>Pentapetalae</taxon>
        <taxon>asterids</taxon>
        <taxon>campanulids</taxon>
        <taxon>Asterales</taxon>
        <taxon>Asteraceae</taxon>
        <taxon>Cichorioideae</taxon>
        <taxon>Cichorieae</taxon>
        <taxon>Cichoriinae</taxon>
        <taxon>Cichorium</taxon>
    </lineage>
</organism>
<comment type="caution">
    <text evidence="1">The sequence shown here is derived from an EMBL/GenBank/DDBJ whole genome shotgun (WGS) entry which is preliminary data.</text>
</comment>
<accession>A0ACB8ZW61</accession>
<protein>
    <submittedName>
        <fullName evidence="1">Uncharacterized protein</fullName>
    </submittedName>
</protein>
<proteinExistence type="predicted"/>
<name>A0ACB8ZW61_CICIN</name>
<keyword evidence="2" id="KW-1185">Reference proteome</keyword>